<dbReference type="Proteomes" id="UP000034207">
    <property type="component" value="Unassembled WGS sequence"/>
</dbReference>
<accession>A0A0G0PY43</accession>
<evidence type="ECO:0000313" key="6">
    <source>
        <dbReference type="EMBL" id="KKQ94341.1"/>
    </source>
</evidence>
<keyword evidence="3 5" id="KW-0687">Ribonucleoprotein</keyword>
<comment type="caution">
    <text evidence="6">The sequence shown here is derived from an EMBL/GenBank/DDBJ whole genome shotgun (WGS) entry which is preliminary data.</text>
</comment>
<dbReference type="EMBL" id="LBVV01000011">
    <property type="protein sequence ID" value="KKQ94341.1"/>
    <property type="molecule type" value="Genomic_DNA"/>
</dbReference>
<dbReference type="NCBIfam" id="TIGR00030">
    <property type="entry name" value="S21p"/>
    <property type="match status" value="1"/>
</dbReference>
<evidence type="ECO:0000256" key="5">
    <source>
        <dbReference type="HAMAP-Rule" id="MF_00358"/>
    </source>
</evidence>
<dbReference type="HAMAP" id="MF_00358">
    <property type="entry name" value="Ribosomal_bS21"/>
    <property type="match status" value="1"/>
</dbReference>
<sequence>MAEVTRKEQESFENLLRRFNRKVQQFGILPVARKKMYFNKPLSKREQREIAIRKKIKKDAKLKQLIRGF</sequence>
<proteinExistence type="inferred from homology"/>
<comment type="similarity">
    <text evidence="1 5">Belongs to the bacterial ribosomal protein bS21 family.</text>
</comment>
<name>A0A0G0PY43_UNCC2</name>
<evidence type="ECO:0000256" key="3">
    <source>
        <dbReference type="ARBA" id="ARBA00023274"/>
    </source>
</evidence>
<dbReference type="GO" id="GO:0003735">
    <property type="term" value="F:structural constituent of ribosome"/>
    <property type="evidence" value="ECO:0007669"/>
    <property type="project" value="InterPro"/>
</dbReference>
<dbReference type="InterPro" id="IPR001911">
    <property type="entry name" value="Ribosomal_bS21"/>
</dbReference>
<dbReference type="AlphaFoldDB" id="A0A0G0PY43"/>
<dbReference type="GO" id="GO:0005840">
    <property type="term" value="C:ribosome"/>
    <property type="evidence" value="ECO:0007669"/>
    <property type="project" value="UniProtKB-KW"/>
</dbReference>
<dbReference type="GO" id="GO:0006412">
    <property type="term" value="P:translation"/>
    <property type="evidence" value="ECO:0007669"/>
    <property type="project" value="UniProtKB-UniRule"/>
</dbReference>
<dbReference type="STRING" id="1618345.UT18_C0011G0047"/>
<dbReference type="Gene3D" id="1.20.5.1150">
    <property type="entry name" value="Ribosomal protein S8"/>
    <property type="match status" value="1"/>
</dbReference>
<dbReference type="InterPro" id="IPR038380">
    <property type="entry name" value="Ribosomal_bS21_sf"/>
</dbReference>
<gene>
    <name evidence="5" type="primary">rpsU</name>
    <name evidence="6" type="ORF">UT18_C0011G0047</name>
</gene>
<dbReference type="Pfam" id="PF01165">
    <property type="entry name" value="Ribosomal_S21"/>
    <property type="match status" value="1"/>
</dbReference>
<organism evidence="6 7">
    <name type="scientific">candidate division CPR2 bacterium GW2011_GWC2_39_10</name>
    <dbReference type="NCBI Taxonomy" id="1618345"/>
    <lineage>
        <taxon>Bacteria</taxon>
        <taxon>Bacteria division CPR2</taxon>
    </lineage>
</organism>
<dbReference type="GO" id="GO:1990904">
    <property type="term" value="C:ribonucleoprotein complex"/>
    <property type="evidence" value="ECO:0007669"/>
    <property type="project" value="UniProtKB-KW"/>
</dbReference>
<evidence type="ECO:0000256" key="4">
    <source>
        <dbReference type="ARBA" id="ARBA00035135"/>
    </source>
</evidence>
<protein>
    <recommendedName>
        <fullName evidence="4 5">Small ribosomal subunit protein bS21</fullName>
    </recommendedName>
</protein>
<reference evidence="6 7" key="1">
    <citation type="journal article" date="2015" name="Nature">
        <title>rRNA introns, odd ribosomes, and small enigmatic genomes across a large radiation of phyla.</title>
        <authorList>
            <person name="Brown C.T."/>
            <person name="Hug L.A."/>
            <person name="Thomas B.C."/>
            <person name="Sharon I."/>
            <person name="Castelle C.J."/>
            <person name="Singh A."/>
            <person name="Wilkins M.J."/>
            <person name="Williams K.H."/>
            <person name="Banfield J.F."/>
        </authorList>
    </citation>
    <scope>NUCLEOTIDE SEQUENCE [LARGE SCALE GENOMIC DNA]</scope>
</reference>
<keyword evidence="2 5" id="KW-0689">Ribosomal protein</keyword>
<evidence type="ECO:0000256" key="1">
    <source>
        <dbReference type="ARBA" id="ARBA00006640"/>
    </source>
</evidence>
<evidence type="ECO:0000256" key="2">
    <source>
        <dbReference type="ARBA" id="ARBA00022980"/>
    </source>
</evidence>
<evidence type="ECO:0000313" key="7">
    <source>
        <dbReference type="Proteomes" id="UP000034207"/>
    </source>
</evidence>